<accession>A0A9D1W969</accession>
<protein>
    <submittedName>
        <fullName evidence="4">Alpha/beta hydrolase</fullName>
    </submittedName>
</protein>
<comment type="caution">
    <text evidence="4">The sequence shown here is derived from an EMBL/GenBank/DDBJ whole genome shotgun (WGS) entry which is preliminary data.</text>
</comment>
<evidence type="ECO:0000259" key="3">
    <source>
        <dbReference type="Pfam" id="PF20434"/>
    </source>
</evidence>
<dbReference type="InterPro" id="IPR029058">
    <property type="entry name" value="AB_hydrolase_fold"/>
</dbReference>
<gene>
    <name evidence="4" type="ORF">H9853_06765</name>
</gene>
<dbReference type="PANTHER" id="PTHR48081:SF6">
    <property type="entry name" value="PEPTIDASE S9 PROLYL OLIGOPEPTIDASE CATALYTIC DOMAIN-CONTAINING PROTEIN"/>
    <property type="match status" value="1"/>
</dbReference>
<proteinExistence type="predicted"/>
<dbReference type="SUPFAM" id="SSF53474">
    <property type="entry name" value="alpha/beta-Hydrolases"/>
    <property type="match status" value="1"/>
</dbReference>
<dbReference type="InterPro" id="IPR049492">
    <property type="entry name" value="BD-FAE-like_dom"/>
</dbReference>
<sequence>MKKIHLLLLCLSFHLAGAQEKIALYEQEIPNHTGNPLAESELPHFFVYKPNVTDDRNCAILIIPGGGYGMVAIDHEGHQVAKELTQVGYTAFVLKYRLPSDQNMKDKKWGPLQDAQAALARIRGEYGFSKAGVLGFSAGGHLAGTLLTLYKYPQIDPASKENIKPDFGALLYPVVTMGDLYTHKGSKENLLGKEPSQEDLNLFSVEKNINKNTPPIFIMHARDDQAVPFTNATLLDEALTDAKVRHELFVYEKGGHGFGLNNSTSSEKWIDALLLWLDSL</sequence>
<dbReference type="InterPro" id="IPR050300">
    <property type="entry name" value="GDXG_lipolytic_enzyme"/>
</dbReference>
<dbReference type="Proteomes" id="UP000824156">
    <property type="component" value="Unassembled WGS sequence"/>
</dbReference>
<evidence type="ECO:0000256" key="1">
    <source>
        <dbReference type="ARBA" id="ARBA00022801"/>
    </source>
</evidence>
<feature type="chain" id="PRO_5038789189" evidence="2">
    <location>
        <begin position="19"/>
        <end position="280"/>
    </location>
</feature>
<feature type="domain" description="BD-FAE-like" evidence="3">
    <location>
        <begin position="47"/>
        <end position="239"/>
    </location>
</feature>
<organism evidence="4 5">
    <name type="scientific">Candidatus Sphingobacterium stercoripullorum</name>
    <dbReference type="NCBI Taxonomy" id="2838759"/>
    <lineage>
        <taxon>Bacteria</taxon>
        <taxon>Pseudomonadati</taxon>
        <taxon>Bacteroidota</taxon>
        <taxon>Sphingobacteriia</taxon>
        <taxon>Sphingobacteriales</taxon>
        <taxon>Sphingobacteriaceae</taxon>
        <taxon>Sphingobacterium</taxon>
    </lineage>
</organism>
<name>A0A9D1W969_9SPHI</name>
<evidence type="ECO:0000313" key="5">
    <source>
        <dbReference type="Proteomes" id="UP000824156"/>
    </source>
</evidence>
<reference evidence="4" key="2">
    <citation type="submission" date="2021-04" db="EMBL/GenBank/DDBJ databases">
        <authorList>
            <person name="Gilroy R."/>
        </authorList>
    </citation>
    <scope>NUCLEOTIDE SEQUENCE</scope>
    <source>
        <strain evidence="4">1719</strain>
    </source>
</reference>
<dbReference type="GO" id="GO:0016787">
    <property type="term" value="F:hydrolase activity"/>
    <property type="evidence" value="ECO:0007669"/>
    <property type="project" value="UniProtKB-KW"/>
</dbReference>
<reference evidence="4" key="1">
    <citation type="journal article" date="2021" name="PeerJ">
        <title>Extensive microbial diversity within the chicken gut microbiome revealed by metagenomics and culture.</title>
        <authorList>
            <person name="Gilroy R."/>
            <person name="Ravi A."/>
            <person name="Getino M."/>
            <person name="Pursley I."/>
            <person name="Horton D.L."/>
            <person name="Alikhan N.F."/>
            <person name="Baker D."/>
            <person name="Gharbi K."/>
            <person name="Hall N."/>
            <person name="Watson M."/>
            <person name="Adriaenssens E.M."/>
            <person name="Foster-Nyarko E."/>
            <person name="Jarju S."/>
            <person name="Secka A."/>
            <person name="Antonio M."/>
            <person name="Oren A."/>
            <person name="Chaudhuri R.R."/>
            <person name="La Ragione R."/>
            <person name="Hildebrand F."/>
            <person name="Pallen M.J."/>
        </authorList>
    </citation>
    <scope>NUCLEOTIDE SEQUENCE</scope>
    <source>
        <strain evidence="4">1719</strain>
    </source>
</reference>
<dbReference type="Pfam" id="PF20434">
    <property type="entry name" value="BD-FAE"/>
    <property type="match status" value="1"/>
</dbReference>
<keyword evidence="2" id="KW-0732">Signal</keyword>
<dbReference type="PANTHER" id="PTHR48081">
    <property type="entry name" value="AB HYDROLASE SUPERFAMILY PROTEIN C4A8.06C"/>
    <property type="match status" value="1"/>
</dbReference>
<dbReference type="EMBL" id="DXEZ01000188">
    <property type="protein sequence ID" value="HIX54709.1"/>
    <property type="molecule type" value="Genomic_DNA"/>
</dbReference>
<dbReference type="AlphaFoldDB" id="A0A9D1W969"/>
<dbReference type="Gene3D" id="3.40.50.1820">
    <property type="entry name" value="alpha/beta hydrolase"/>
    <property type="match status" value="1"/>
</dbReference>
<evidence type="ECO:0000313" key="4">
    <source>
        <dbReference type="EMBL" id="HIX54709.1"/>
    </source>
</evidence>
<evidence type="ECO:0000256" key="2">
    <source>
        <dbReference type="SAM" id="SignalP"/>
    </source>
</evidence>
<feature type="signal peptide" evidence="2">
    <location>
        <begin position="1"/>
        <end position="18"/>
    </location>
</feature>
<keyword evidence="1 4" id="KW-0378">Hydrolase</keyword>